<gene>
    <name evidence="2" type="ORF">CALCODRAFT_506412</name>
</gene>
<evidence type="ECO:0000256" key="1">
    <source>
        <dbReference type="SAM" id="MobiDB-lite"/>
    </source>
</evidence>
<dbReference type="InParanoid" id="A0A165J0F8"/>
<reference evidence="2 3" key="1">
    <citation type="journal article" date="2016" name="Mol. Biol. Evol.">
        <title>Comparative Genomics of Early-Diverging Mushroom-Forming Fungi Provides Insights into the Origins of Lignocellulose Decay Capabilities.</title>
        <authorList>
            <person name="Nagy L.G."/>
            <person name="Riley R."/>
            <person name="Tritt A."/>
            <person name="Adam C."/>
            <person name="Daum C."/>
            <person name="Floudas D."/>
            <person name="Sun H."/>
            <person name="Yadav J.S."/>
            <person name="Pangilinan J."/>
            <person name="Larsson K.H."/>
            <person name="Matsuura K."/>
            <person name="Barry K."/>
            <person name="Labutti K."/>
            <person name="Kuo R."/>
            <person name="Ohm R.A."/>
            <person name="Bhattacharya S.S."/>
            <person name="Shirouzu T."/>
            <person name="Yoshinaga Y."/>
            <person name="Martin F.M."/>
            <person name="Grigoriev I.V."/>
            <person name="Hibbett D.S."/>
        </authorList>
    </citation>
    <scope>NUCLEOTIDE SEQUENCE [LARGE SCALE GENOMIC DNA]</scope>
    <source>
        <strain evidence="2 3">HHB12733</strain>
    </source>
</reference>
<organism evidence="2 3">
    <name type="scientific">Calocera cornea HHB12733</name>
    <dbReference type="NCBI Taxonomy" id="1353952"/>
    <lineage>
        <taxon>Eukaryota</taxon>
        <taxon>Fungi</taxon>
        <taxon>Dikarya</taxon>
        <taxon>Basidiomycota</taxon>
        <taxon>Agaricomycotina</taxon>
        <taxon>Dacrymycetes</taxon>
        <taxon>Dacrymycetales</taxon>
        <taxon>Dacrymycetaceae</taxon>
        <taxon>Calocera</taxon>
    </lineage>
</organism>
<accession>A0A165J0F8</accession>
<evidence type="ECO:0000313" key="3">
    <source>
        <dbReference type="Proteomes" id="UP000076842"/>
    </source>
</evidence>
<proteinExistence type="predicted"/>
<name>A0A165J0F8_9BASI</name>
<protein>
    <submittedName>
        <fullName evidence="2">Uncharacterized protein</fullName>
    </submittedName>
</protein>
<dbReference type="EMBL" id="KV423925">
    <property type="protein sequence ID" value="KZT61205.1"/>
    <property type="molecule type" value="Genomic_DNA"/>
</dbReference>
<sequence>MDDLVSREFTDDPRSRETFECQRCHISLPPQTARYMVYDSITYEGRWTCLRCYEQSAAEQTARKESERRRLRGEARNAPAISAAGAGANSGMSPLEHAQRMRSVEIDTIDANVAASQRAATDTTAAQDTIPAIRLNSHGRRENSTPSLWTPPLPPTAYRSGPGLGVQVGAGALGYNSNHTNYASKLLSNAQRAYRGDDAMMEREVTIKVLLHVSVPGKEQGELVLNGVEGMVVPVTSTPRTLKPMVWEKLKKYADERWSGRALLCHFEFRDVDQLNLDDLNVCDFEVLYKQG</sequence>
<dbReference type="AlphaFoldDB" id="A0A165J0F8"/>
<feature type="region of interest" description="Disordered" evidence="1">
    <location>
        <begin position="136"/>
        <end position="155"/>
    </location>
</feature>
<evidence type="ECO:0000313" key="2">
    <source>
        <dbReference type="EMBL" id="KZT61205.1"/>
    </source>
</evidence>
<keyword evidence="3" id="KW-1185">Reference proteome</keyword>
<dbReference type="Proteomes" id="UP000076842">
    <property type="component" value="Unassembled WGS sequence"/>
</dbReference>